<dbReference type="SUPFAM" id="SSF53850">
    <property type="entry name" value="Periplasmic binding protein-like II"/>
    <property type="match status" value="1"/>
</dbReference>
<dbReference type="PANTHER" id="PTHR30346">
    <property type="entry name" value="TRANSCRIPTIONAL DUAL REGULATOR HCAR-RELATED"/>
    <property type="match status" value="1"/>
</dbReference>
<evidence type="ECO:0000259" key="5">
    <source>
        <dbReference type="PROSITE" id="PS50931"/>
    </source>
</evidence>
<evidence type="ECO:0000313" key="7">
    <source>
        <dbReference type="Proteomes" id="UP000294894"/>
    </source>
</evidence>
<dbReference type="Proteomes" id="UP000294894">
    <property type="component" value="Chromosome"/>
</dbReference>
<dbReference type="InterPro" id="IPR036390">
    <property type="entry name" value="WH_DNA-bd_sf"/>
</dbReference>
<dbReference type="GO" id="GO:0032993">
    <property type="term" value="C:protein-DNA complex"/>
    <property type="evidence" value="ECO:0007669"/>
    <property type="project" value="TreeGrafter"/>
</dbReference>
<name>A0A4P7GLW7_9ACTN</name>
<dbReference type="PROSITE" id="PS50931">
    <property type="entry name" value="HTH_LYSR"/>
    <property type="match status" value="1"/>
</dbReference>
<evidence type="ECO:0000256" key="1">
    <source>
        <dbReference type="ARBA" id="ARBA00009437"/>
    </source>
</evidence>
<dbReference type="SUPFAM" id="SSF46785">
    <property type="entry name" value="Winged helix' DNA-binding domain"/>
    <property type="match status" value="1"/>
</dbReference>
<dbReference type="Gene3D" id="3.40.190.10">
    <property type="entry name" value="Periplasmic binding protein-like II"/>
    <property type="match status" value="2"/>
</dbReference>
<sequence>MDPRRVLVFRTVARAGSLSAAARELGWTQPAVSQQLQRLEHEVGGPLVLRSTRGVTLTDAGRLLLGRADALAGELHMAGEELAALAQLRGGRVRLVSYPSAVATIVPEALRLFRAGHPAVDVSLAEAEPPEAATAVREGTADLALVFAYDGAPADDGALTWLPLTREPVELVLPPDHPAASRSRLSLASLADDTWIAGCPRCSQHLVERCREAGFEPRVTHATDDYVAVQALVAAGLGVTMLPQSALTAFRHPEVVVRSSRTLGSRHVGLAYRPGAEQVPATAALMEQLIRTTARR</sequence>
<accession>A0A4P7GLW7</accession>
<gene>
    <name evidence="6" type="ORF">EXE57_12405</name>
</gene>
<dbReference type="OrthoDB" id="3673085at2"/>
<keyword evidence="4" id="KW-0804">Transcription</keyword>
<dbReference type="GO" id="GO:0003700">
    <property type="term" value="F:DNA-binding transcription factor activity"/>
    <property type="evidence" value="ECO:0007669"/>
    <property type="project" value="InterPro"/>
</dbReference>
<dbReference type="Gene3D" id="1.10.10.10">
    <property type="entry name" value="Winged helix-like DNA-binding domain superfamily/Winged helix DNA-binding domain"/>
    <property type="match status" value="1"/>
</dbReference>
<keyword evidence="3" id="KW-0238">DNA-binding</keyword>
<dbReference type="FunFam" id="1.10.10.10:FF:000001">
    <property type="entry name" value="LysR family transcriptional regulator"/>
    <property type="match status" value="1"/>
</dbReference>
<dbReference type="PANTHER" id="PTHR30346:SF29">
    <property type="entry name" value="LYSR SUBSTRATE-BINDING"/>
    <property type="match status" value="1"/>
</dbReference>
<dbReference type="InterPro" id="IPR005119">
    <property type="entry name" value="LysR_subst-bd"/>
</dbReference>
<feature type="domain" description="HTH lysR-type" evidence="5">
    <location>
        <begin position="1"/>
        <end position="58"/>
    </location>
</feature>
<dbReference type="EMBL" id="CP038267">
    <property type="protein sequence ID" value="QBR92983.1"/>
    <property type="molecule type" value="Genomic_DNA"/>
</dbReference>
<dbReference type="InterPro" id="IPR036388">
    <property type="entry name" value="WH-like_DNA-bd_sf"/>
</dbReference>
<evidence type="ECO:0000313" key="6">
    <source>
        <dbReference type="EMBL" id="QBR92983.1"/>
    </source>
</evidence>
<dbReference type="PRINTS" id="PR00039">
    <property type="entry name" value="HTHLYSR"/>
</dbReference>
<dbReference type="Pfam" id="PF03466">
    <property type="entry name" value="LysR_substrate"/>
    <property type="match status" value="1"/>
</dbReference>
<dbReference type="Pfam" id="PF00126">
    <property type="entry name" value="HTH_1"/>
    <property type="match status" value="1"/>
</dbReference>
<dbReference type="InterPro" id="IPR000847">
    <property type="entry name" value="LysR_HTH_N"/>
</dbReference>
<evidence type="ECO:0000256" key="2">
    <source>
        <dbReference type="ARBA" id="ARBA00023015"/>
    </source>
</evidence>
<dbReference type="RefSeq" id="WP_135077944.1">
    <property type="nucleotide sequence ID" value="NZ_CP038267.1"/>
</dbReference>
<evidence type="ECO:0000256" key="3">
    <source>
        <dbReference type="ARBA" id="ARBA00023125"/>
    </source>
</evidence>
<keyword evidence="2" id="KW-0805">Transcription regulation</keyword>
<comment type="similarity">
    <text evidence="1">Belongs to the LysR transcriptional regulatory family.</text>
</comment>
<dbReference type="CDD" id="cd08423">
    <property type="entry name" value="PBP2_LTTR_like_6"/>
    <property type="match status" value="1"/>
</dbReference>
<protein>
    <submittedName>
        <fullName evidence="6">LysR family transcriptional regulator</fullName>
    </submittedName>
</protein>
<dbReference type="AlphaFoldDB" id="A0A4P7GLW7"/>
<reference evidence="6 7" key="1">
    <citation type="submission" date="2019-03" db="EMBL/GenBank/DDBJ databases">
        <title>Three New Species of Nocardioides, Nocardioides euryhalodurans sp. nov., Nocardioides seonyuensis sp. nov. and Nocardioides eburneoflavus sp. nov., Iolated from Soil.</title>
        <authorList>
            <person name="Roh S.G."/>
            <person name="Lee C."/>
            <person name="Kim M.-K."/>
            <person name="Kim S.B."/>
        </authorList>
    </citation>
    <scope>NUCLEOTIDE SEQUENCE [LARGE SCALE GENOMIC DNA]</scope>
    <source>
        <strain evidence="6 7">MMS17-SY117</strain>
    </source>
</reference>
<proteinExistence type="inferred from homology"/>
<dbReference type="GO" id="GO:0003677">
    <property type="term" value="F:DNA binding"/>
    <property type="evidence" value="ECO:0007669"/>
    <property type="project" value="UniProtKB-KW"/>
</dbReference>
<dbReference type="KEGG" id="noy:EXE57_12405"/>
<evidence type="ECO:0000256" key="4">
    <source>
        <dbReference type="ARBA" id="ARBA00023163"/>
    </source>
</evidence>
<keyword evidence="7" id="KW-1185">Reference proteome</keyword>
<organism evidence="6 7">
    <name type="scientific">Nocardioides euryhalodurans</name>
    <dbReference type="NCBI Taxonomy" id="2518370"/>
    <lineage>
        <taxon>Bacteria</taxon>
        <taxon>Bacillati</taxon>
        <taxon>Actinomycetota</taxon>
        <taxon>Actinomycetes</taxon>
        <taxon>Propionibacteriales</taxon>
        <taxon>Nocardioidaceae</taxon>
        <taxon>Nocardioides</taxon>
    </lineage>
</organism>